<feature type="compositionally biased region" description="Polar residues" evidence="1">
    <location>
        <begin position="1244"/>
        <end position="1257"/>
    </location>
</feature>
<organism evidence="2 3">
    <name type="scientific">Hyalella azteca</name>
    <name type="common">Amphipod</name>
    <dbReference type="NCBI Taxonomy" id="294128"/>
    <lineage>
        <taxon>Eukaryota</taxon>
        <taxon>Metazoa</taxon>
        <taxon>Ecdysozoa</taxon>
        <taxon>Arthropoda</taxon>
        <taxon>Crustacea</taxon>
        <taxon>Multicrustacea</taxon>
        <taxon>Malacostraca</taxon>
        <taxon>Eumalacostraca</taxon>
        <taxon>Peracarida</taxon>
        <taxon>Amphipoda</taxon>
        <taxon>Senticaudata</taxon>
        <taxon>Talitrida</taxon>
        <taxon>Talitroidea</taxon>
        <taxon>Hyalellidae</taxon>
        <taxon>Hyalella</taxon>
    </lineage>
</organism>
<feature type="region of interest" description="Disordered" evidence="1">
    <location>
        <begin position="913"/>
        <end position="946"/>
    </location>
</feature>
<feature type="region of interest" description="Disordered" evidence="1">
    <location>
        <begin position="1244"/>
        <end position="1264"/>
    </location>
</feature>
<feature type="region of interest" description="Disordered" evidence="1">
    <location>
        <begin position="962"/>
        <end position="1028"/>
    </location>
</feature>
<name>A0A8B7PJM8_HYAAZ</name>
<feature type="region of interest" description="Disordered" evidence="1">
    <location>
        <begin position="778"/>
        <end position="821"/>
    </location>
</feature>
<dbReference type="RefSeq" id="XP_018026378.1">
    <property type="nucleotide sequence ID" value="XM_018170889.1"/>
</dbReference>
<feature type="compositionally biased region" description="Low complexity" evidence="1">
    <location>
        <begin position="962"/>
        <end position="975"/>
    </location>
</feature>
<feature type="region of interest" description="Disordered" evidence="1">
    <location>
        <begin position="731"/>
        <end position="760"/>
    </location>
</feature>
<feature type="region of interest" description="Disordered" evidence="1">
    <location>
        <begin position="1043"/>
        <end position="1120"/>
    </location>
</feature>
<dbReference type="KEGG" id="hazt:108681815"/>
<keyword evidence="2" id="KW-1185">Reference proteome</keyword>
<dbReference type="OrthoDB" id="6425203at2759"/>
<dbReference type="GeneID" id="108681815"/>
<reference evidence="3" key="1">
    <citation type="submission" date="2025-08" db="UniProtKB">
        <authorList>
            <consortium name="RefSeq"/>
        </authorList>
    </citation>
    <scope>IDENTIFICATION</scope>
    <source>
        <tissue evidence="3">Whole organism</tissue>
    </source>
</reference>
<dbReference type="Proteomes" id="UP000694843">
    <property type="component" value="Unplaced"/>
</dbReference>
<protein>
    <submittedName>
        <fullName evidence="3">Uncharacterized protein LOC108681815</fullName>
    </submittedName>
</protein>
<feature type="compositionally biased region" description="Basic and acidic residues" evidence="1">
    <location>
        <begin position="1090"/>
        <end position="1114"/>
    </location>
</feature>
<feature type="region of interest" description="Disordered" evidence="1">
    <location>
        <begin position="59"/>
        <end position="132"/>
    </location>
</feature>
<evidence type="ECO:0000313" key="2">
    <source>
        <dbReference type="Proteomes" id="UP000694843"/>
    </source>
</evidence>
<evidence type="ECO:0000256" key="1">
    <source>
        <dbReference type="SAM" id="MobiDB-lite"/>
    </source>
</evidence>
<feature type="compositionally biased region" description="Low complexity" evidence="1">
    <location>
        <begin position="1066"/>
        <end position="1079"/>
    </location>
</feature>
<feature type="compositionally biased region" description="Polar residues" evidence="1">
    <location>
        <begin position="64"/>
        <end position="97"/>
    </location>
</feature>
<feature type="compositionally biased region" description="Polar residues" evidence="1">
    <location>
        <begin position="992"/>
        <end position="1007"/>
    </location>
</feature>
<accession>A0A8B7PJM8</accession>
<sequence length="1297" mass="144808">MIRAPYTGPVVTSMTAFLGRNSLSRPVRQSLRQELIESPSTTFSATASADGVNSRIKLNRPQRENGQQQFSPESHGFRSSSKQSSHQRPTGFISSAGSRPGFSNGHDSHRFQSSHLNEPKDEGGFRIVDPPIRSTQNRAAIRQNFNSPHRNPTEIQSSFSFQNGVFSEQFDSQRVKRDLNSDQNSIHSVGDFEQINSIAKDTGRQHNTDSSYTAAIGNMFYRFRERIPSSLSELAELFGFGSEDRIDSPTLNNYGHQDPNRFDARQSLPFPVAVPAVPSYLILPQHPGVRTPSKKIHKRSVDDKLEDTVDTAEAKRVERIVQSPQRAKKSPGHRSIIRLTPIRIPNNAMTGPKNGNIPQHAMRPLRGHQILKNTVNTPRTLSPIQTQLIADAPVINDVPNHITDVPQVPVLDHNYNFVTHKPRGQPPIETSSPAVILNELILEGKEQSPIVEVNLDDLPVVDHGYGNQKRLRQIEELIRMHNEEVNGLKYEKQLHQQNGFSGGGKSVSSQRTHVDNLGAHANNLASTPIPFSNVQKREMVQAGKGLGGSKGRGNHGQQLEADFRAEPGIELSNFPSEFPSFPELNFAKNFQTDFEESFFGLTDVDNSLDIIHGKSQDIQSLVDTSPTPPQVFEEEILISTDPIAEQKHQLQNSEKVINNHHQIMTSPIHVQHSQQLLKQPQYSRPIPHTMNHPHHHPLTMRPHVGVFGPHMPMVHPRFAHPSFRPHLAGFHPRPLLFNGPVRRKKESDGRSSEPNVKSATAYVPAPVPSVAPGFSIVKVGGLRNNRRRVRKNKKENSQSQTKNRPNRSKRDTDHTSGADSPFANEISSLLFSESFDTPLAKDASVGFMSEQRPLPNFASLGGFEPMQDEAHVQASEFIPHFQVPVVDVAEEHFQQPAIGPDNFPVRHDFAVGGKRKKRSAQGLSSPFGRGGHDVNPSGSNRHQQPLAPFESFPVFNYPSFGERSSREVGGSSPVSFLTSHHGTVNPRDPRRSQTASPYQQNPTTQSALRARSGEVQYQRNPTIQRDGIYKAEGQRIFASFNEGLSPFSRPAHTARSASNRQPFYPSQKLSSGPKSRSSSNNYNSLPNGFRDFHETFYGNRDKPRLGSQSHRQDDFAPVDNSLLGSGNFEVLSGGTFYEEDGGGHGQRHPYDSFLDNSYPYNDGGHYNQPHSNNYVDDFFSNFRDFSEFAVRRSDRDDRDDFFGGFASENTDKLVKLSPAELKKLNTEHDSGLLKTNNRSLALKQSNITNTSHETSTQDLHRPPRNIQEVLELEETEPSYMQTAALTVDDKDPLIATF</sequence>
<proteinExistence type="predicted"/>
<feature type="compositionally biased region" description="Basic residues" evidence="1">
    <location>
        <begin position="784"/>
        <end position="793"/>
    </location>
</feature>
<evidence type="ECO:0000313" key="3">
    <source>
        <dbReference type="RefSeq" id="XP_018026378.1"/>
    </source>
</evidence>
<gene>
    <name evidence="3" type="primary">LOC108681815</name>
</gene>